<reference evidence="1 2" key="1">
    <citation type="submission" date="2018-07" db="EMBL/GenBank/DDBJ databases">
        <title>Section-level genome sequencing of Aspergillus section Nigri to investigate inter- and intra-species variation.</title>
        <authorList>
            <consortium name="DOE Joint Genome Institute"/>
            <person name="Vesth T.C."/>
            <person name="Nybo J.L."/>
            <person name="Theobald S."/>
            <person name="Frisvad J.C."/>
            <person name="Larsen T.O."/>
            <person name="Nielsen K.F."/>
            <person name="Hoof J.B."/>
            <person name="Brandl J."/>
            <person name="Salamov A."/>
            <person name="Riley R."/>
            <person name="Gladden J.M."/>
            <person name="Phatale P."/>
            <person name="Nielsen M.T."/>
            <person name="Lyhne E.K."/>
            <person name="Kogle M.E."/>
            <person name="Strasser K."/>
            <person name="McDonnell E."/>
            <person name="Barry K."/>
            <person name="Clum A."/>
            <person name="Chen C."/>
            <person name="Nolan M."/>
            <person name="Sandor L."/>
            <person name="Kuo A."/>
            <person name="Lipzen A."/>
            <person name="Hainaut M."/>
            <person name="Drula E."/>
            <person name="Tsang A."/>
            <person name="Magnuson J.K."/>
            <person name="Henrissat B."/>
            <person name="Wiebenga A."/>
            <person name="Simmons B.A."/>
            <person name="Makela M.R."/>
            <person name="De vries R.P."/>
            <person name="Grigoriev I.V."/>
            <person name="Mortensen U.H."/>
            <person name="Baker S.E."/>
            <person name="Andersen M.R."/>
        </authorList>
    </citation>
    <scope>NUCLEOTIDE SEQUENCE [LARGE SCALE GENOMIC DNA]</scope>
    <source>
        <strain evidence="1 2">ATCC 13157</strain>
    </source>
</reference>
<gene>
    <name evidence="1" type="ORF">M752DRAFT_24749</name>
</gene>
<dbReference type="Proteomes" id="UP000254937">
    <property type="component" value="Unassembled WGS sequence"/>
</dbReference>
<keyword evidence="2" id="KW-1185">Reference proteome</keyword>
<name>A0A370PIT7_ASPPH</name>
<organism evidence="1 2">
    <name type="scientific">Aspergillus phoenicis ATCC 13157</name>
    <dbReference type="NCBI Taxonomy" id="1353007"/>
    <lineage>
        <taxon>Eukaryota</taxon>
        <taxon>Fungi</taxon>
        <taxon>Dikarya</taxon>
        <taxon>Ascomycota</taxon>
        <taxon>Pezizomycotina</taxon>
        <taxon>Eurotiomycetes</taxon>
        <taxon>Eurotiomycetidae</taxon>
        <taxon>Eurotiales</taxon>
        <taxon>Aspergillaceae</taxon>
        <taxon>Aspergillus</taxon>
    </lineage>
</organism>
<dbReference type="AlphaFoldDB" id="A0A370PIT7"/>
<accession>A0A370PIT7</accession>
<evidence type="ECO:0000313" key="1">
    <source>
        <dbReference type="EMBL" id="RDK42131.1"/>
    </source>
</evidence>
<dbReference type="EMBL" id="KZ851854">
    <property type="protein sequence ID" value="RDK42131.1"/>
    <property type="molecule type" value="Genomic_DNA"/>
</dbReference>
<proteinExistence type="predicted"/>
<evidence type="ECO:0000313" key="2">
    <source>
        <dbReference type="Proteomes" id="UP000254937"/>
    </source>
</evidence>
<protein>
    <submittedName>
        <fullName evidence="1">Uncharacterized protein</fullName>
    </submittedName>
</protein>
<sequence>MVIQAPLVRLKSPVPAFYIFEVWGDAKTSDGLRDFRWSTLSAGIGPLLTSLYFAASHSFNAVIYLVYTKRSKIPHSEVLNIVNISRFGSVT</sequence>